<dbReference type="InterPro" id="IPR050834">
    <property type="entry name" value="Glycosyltransf_2"/>
</dbReference>
<dbReference type="GO" id="GO:0016740">
    <property type="term" value="F:transferase activity"/>
    <property type="evidence" value="ECO:0007669"/>
    <property type="project" value="UniProtKB-KW"/>
</dbReference>
<feature type="domain" description="Glycosyltransferase 2-like" evidence="1">
    <location>
        <begin position="4"/>
        <end position="127"/>
    </location>
</feature>
<dbReference type="InterPro" id="IPR001173">
    <property type="entry name" value="Glyco_trans_2-like"/>
</dbReference>
<organism evidence="2">
    <name type="scientific">Prochloron didemni P1-Palau</name>
    <dbReference type="NCBI Taxonomy" id="910450"/>
    <lineage>
        <taxon>Bacteria</taxon>
        <taxon>Bacillati</taxon>
        <taxon>Cyanobacteriota</taxon>
        <taxon>Cyanophyceae</taxon>
        <taxon>Oscillatoriophycideae</taxon>
        <taxon>Chroococcales</taxon>
        <taxon>Prochloraceae</taxon>
        <taxon>Prochloron</taxon>
    </lineage>
</organism>
<accession>G0XS30</accession>
<protein>
    <submittedName>
        <fullName evidence="2">Putative glycosyl transferase</fullName>
    </submittedName>
</protein>
<dbReference type="Pfam" id="PF00535">
    <property type="entry name" value="Glycos_transf_2"/>
    <property type="match status" value="1"/>
</dbReference>
<dbReference type="PANTHER" id="PTHR43685">
    <property type="entry name" value="GLYCOSYLTRANSFERASE"/>
    <property type="match status" value="1"/>
</dbReference>
<evidence type="ECO:0000313" key="2">
    <source>
        <dbReference type="EMBL" id="AEH57198.1"/>
    </source>
</evidence>
<dbReference type="EMBL" id="HQ407366">
    <property type="protein sequence ID" value="AEH57198.1"/>
    <property type="molecule type" value="Genomic_DNA"/>
</dbReference>
<dbReference type="PANTHER" id="PTHR43685:SF3">
    <property type="entry name" value="SLR2126 PROTEIN"/>
    <property type="match status" value="1"/>
</dbReference>
<keyword evidence="2" id="KW-0808">Transferase</keyword>
<dbReference type="Gene3D" id="3.90.550.10">
    <property type="entry name" value="Spore Coat Polysaccharide Biosynthesis Protein SpsA, Chain A"/>
    <property type="match status" value="1"/>
</dbReference>
<dbReference type="InterPro" id="IPR029044">
    <property type="entry name" value="Nucleotide-diphossugar_trans"/>
</dbReference>
<dbReference type="SUPFAM" id="SSF53448">
    <property type="entry name" value="Nucleotide-diphospho-sugar transferases"/>
    <property type="match status" value="1"/>
</dbReference>
<dbReference type="AlphaFoldDB" id="G0XS30"/>
<evidence type="ECO:0000259" key="1">
    <source>
        <dbReference type="Pfam" id="PF00535"/>
    </source>
</evidence>
<name>G0XS30_PRODI</name>
<sequence>MEFSLILATKNRVKEVERFFQSLATQDYQQFELILVDQNLDDRLKELVNTYSQKFPILHLKQAVAGVSRGRNLGRTYIKGDLIAFPDDDSVYPANVLSQVVQFFQNQPNWDGVIGRVYDLETDRNAFTYCGDEHSGAVNLERAFRIGVTHGMFYRSSMVNDIIFDETMGPGAGTPWGCGEDVDYLFRCIQGGYKIYYNADLIVRHPNPYNIYNFRQLIRREYSYGRGNGYLMGNYFSSAFVGTEIFQNVPYVFTTLFNGQFHYCAYITATILGLSLGYWDSLTQKREMKPSTVRQIS</sequence>
<proteinExistence type="predicted"/>
<reference evidence="2" key="1">
    <citation type="journal article" date="2011" name="PLoS ONE">
        <title>Variation in tropical reef symbiont metagenomes defined by secondary metabolism.</title>
        <authorList>
            <person name="Donia M.S."/>
            <person name="Fricke W.F."/>
            <person name="Ravel J."/>
            <person name="Schmidt E.W."/>
        </authorList>
    </citation>
    <scope>NUCLEOTIDE SEQUENCE</scope>
</reference>
<gene>
    <name evidence="2" type="primary">prnH</name>
</gene>